<proteinExistence type="predicted"/>
<dbReference type="OrthoDB" id="3932653at2759"/>
<feature type="compositionally biased region" description="Basic and acidic residues" evidence="1">
    <location>
        <begin position="222"/>
        <end position="242"/>
    </location>
</feature>
<keyword evidence="3" id="KW-1185">Reference proteome</keyword>
<dbReference type="AlphaFoldDB" id="A0A8H4IXT3"/>
<feature type="compositionally biased region" description="Polar residues" evidence="1">
    <location>
        <begin position="203"/>
        <end position="213"/>
    </location>
</feature>
<dbReference type="Proteomes" id="UP000572817">
    <property type="component" value="Unassembled WGS sequence"/>
</dbReference>
<evidence type="ECO:0000256" key="1">
    <source>
        <dbReference type="SAM" id="MobiDB-lite"/>
    </source>
</evidence>
<comment type="caution">
    <text evidence="2">The sequence shown here is derived from an EMBL/GenBank/DDBJ whole genome shotgun (WGS) entry which is preliminary data.</text>
</comment>
<reference evidence="2" key="1">
    <citation type="submission" date="2020-04" db="EMBL/GenBank/DDBJ databases">
        <title>Genome Assembly and Annotation of Botryosphaeria dothidea sdau 11-99, a Latent Pathogen of Apple Fruit Ring Rot in China.</title>
        <authorList>
            <person name="Yu C."/>
            <person name="Diao Y."/>
            <person name="Lu Q."/>
            <person name="Zhao J."/>
            <person name="Cui S."/>
            <person name="Peng C."/>
            <person name="He B."/>
            <person name="Liu H."/>
        </authorList>
    </citation>
    <scope>NUCLEOTIDE SEQUENCE [LARGE SCALE GENOMIC DNA]</scope>
    <source>
        <strain evidence="2">Sdau11-99</strain>
    </source>
</reference>
<feature type="compositionally biased region" description="Gly residues" evidence="1">
    <location>
        <begin position="445"/>
        <end position="455"/>
    </location>
</feature>
<gene>
    <name evidence="2" type="ORF">GTA08_BOTSDO02838</name>
</gene>
<feature type="compositionally biased region" description="Low complexity" evidence="1">
    <location>
        <begin position="110"/>
        <end position="139"/>
    </location>
</feature>
<evidence type="ECO:0000313" key="2">
    <source>
        <dbReference type="EMBL" id="KAF4309182.1"/>
    </source>
</evidence>
<feature type="compositionally biased region" description="Basic and acidic residues" evidence="1">
    <location>
        <begin position="283"/>
        <end position="292"/>
    </location>
</feature>
<feature type="compositionally biased region" description="Basic and acidic residues" evidence="1">
    <location>
        <begin position="422"/>
        <end position="439"/>
    </location>
</feature>
<name>A0A8H4IXT3_9PEZI</name>
<accession>A0A8H4IXT3</accession>
<evidence type="ECO:0000313" key="3">
    <source>
        <dbReference type="Proteomes" id="UP000572817"/>
    </source>
</evidence>
<feature type="compositionally biased region" description="Low complexity" evidence="1">
    <location>
        <begin position="399"/>
        <end position="408"/>
    </location>
</feature>
<feature type="region of interest" description="Disordered" evidence="1">
    <location>
        <begin position="393"/>
        <end position="464"/>
    </location>
</feature>
<feature type="compositionally biased region" description="Low complexity" evidence="1">
    <location>
        <begin position="146"/>
        <end position="157"/>
    </location>
</feature>
<feature type="compositionally biased region" description="Low complexity" evidence="1">
    <location>
        <begin position="301"/>
        <end position="329"/>
    </location>
</feature>
<sequence>MGVRGQGGVFLDPIMQKGGARRVISDDALYYNGIDTAWDSRRGLDYDNHAYAAAYEDDYYGVKLNPDEEELLVQRALDRIRIARSRGQPNVNLSHEELDALARPRLQQFSRPSDPAAPARPSSKGRTGNSNSASASSSSRSKKSTSRPSIFSSSPRSSRTRSGKSDSKRWNSPAHDFEASSAAPPPGFRIPGAGAAPLGYASHPSSRPDSRSASGAYPSVAGRERGDSFIDPAFRDYVRPSSRDSIGLTPAEEVEYLARRANRPRSGSSAAGFSQPPYPTYAYERERGRPGDADPFLYQTAGPPGLHAGSSASSSPSSQRRAMSGSSAGVPPGGEGFPYTAIPRRVPVPSGAVPAAGGSRLGNMAGLGRGSISDPALDYNMLNYQNGRDLEVEVEYDQPSPSGSSGESDGAQQGVKLGAAEFDPRAGVRDRVKELEREANASGRSGSGSGSGSGNGRRRKGKRR</sequence>
<dbReference type="EMBL" id="WWBZ02000016">
    <property type="protein sequence ID" value="KAF4309182.1"/>
    <property type="molecule type" value="Genomic_DNA"/>
</dbReference>
<protein>
    <submittedName>
        <fullName evidence="2">Uncharacterized protein</fullName>
    </submittedName>
</protein>
<feature type="region of interest" description="Disordered" evidence="1">
    <location>
        <begin position="105"/>
        <end position="343"/>
    </location>
</feature>
<organism evidence="2 3">
    <name type="scientific">Botryosphaeria dothidea</name>
    <dbReference type="NCBI Taxonomy" id="55169"/>
    <lineage>
        <taxon>Eukaryota</taxon>
        <taxon>Fungi</taxon>
        <taxon>Dikarya</taxon>
        <taxon>Ascomycota</taxon>
        <taxon>Pezizomycotina</taxon>
        <taxon>Dothideomycetes</taxon>
        <taxon>Dothideomycetes incertae sedis</taxon>
        <taxon>Botryosphaeriales</taxon>
        <taxon>Botryosphaeriaceae</taxon>
        <taxon>Botryosphaeria</taxon>
    </lineage>
</organism>